<proteinExistence type="inferred from homology"/>
<accession>A0AAJ6VWZ0</accession>
<evidence type="ECO:0000313" key="4">
    <source>
        <dbReference type="RefSeq" id="XP_003742528.1"/>
    </source>
</evidence>
<dbReference type="Pfam" id="PF10239">
    <property type="entry name" value="DUF2465"/>
    <property type="match status" value="1"/>
</dbReference>
<sequence>MHGQGGIDVRESLSCLGYPKQAENWIEDVTTDLKKFSVVVAWLSNELSYATQGSVDRVTSLEDAGDEESFNLEVSSLLTALRCPYGSLVSGDVKQRLESKESKLTLLAFLASEVQAARMIKKTADVKRMRREQSGSPQSRNALLLLKSVGLPIPRRKIDLDSFFEGLRERIKTLQPEPHEQLFTEKLTPAQWSRFDRVYKKLLQDFTIRRMALLKRLDVTIQSFGWSSRMKDKQDQITQVFMPCRQSLLVEPSVQLGDVLAARQDVLIVDKTSCLGVREKTQTSIAKVMMGSVPDRGGRAAEMAPPPPEMPSWSKRQAPSSGNQGPRGRGGAGRGGQGGAAGRGGQGGRRGLESNYGQAHNRGRDSGHHQAGSRDGYYQGGGDDYYRRDSQYQGNGGYYREDRGGGYYDDGRNRRDSRQQQHGEYNTGRVADAGWQEHRHDGQRGGYRGSYRGGRGHNQGY</sequence>
<dbReference type="Proteomes" id="UP000694867">
    <property type="component" value="Unplaced"/>
</dbReference>
<dbReference type="PANTHER" id="PTHR31353:SF1">
    <property type="entry name" value="PROTEIN FAM98B"/>
    <property type="match status" value="1"/>
</dbReference>
<feature type="region of interest" description="Disordered" evidence="2">
    <location>
        <begin position="289"/>
        <end position="461"/>
    </location>
</feature>
<feature type="compositionally biased region" description="Basic and acidic residues" evidence="2">
    <location>
        <begin position="399"/>
        <end position="421"/>
    </location>
</feature>
<protein>
    <submittedName>
        <fullName evidence="4">Protein FAM98A</fullName>
    </submittedName>
</protein>
<dbReference type="PANTHER" id="PTHR31353">
    <property type="entry name" value="FAM98"/>
    <property type="match status" value="1"/>
</dbReference>
<evidence type="ECO:0000256" key="1">
    <source>
        <dbReference type="ARBA" id="ARBA00007218"/>
    </source>
</evidence>
<comment type="similarity">
    <text evidence="1">Belongs to the FAM98 family.</text>
</comment>
<organism evidence="3 4">
    <name type="scientific">Galendromus occidentalis</name>
    <name type="common">western predatory mite</name>
    <dbReference type="NCBI Taxonomy" id="34638"/>
    <lineage>
        <taxon>Eukaryota</taxon>
        <taxon>Metazoa</taxon>
        <taxon>Ecdysozoa</taxon>
        <taxon>Arthropoda</taxon>
        <taxon>Chelicerata</taxon>
        <taxon>Arachnida</taxon>
        <taxon>Acari</taxon>
        <taxon>Parasitiformes</taxon>
        <taxon>Mesostigmata</taxon>
        <taxon>Gamasina</taxon>
        <taxon>Phytoseioidea</taxon>
        <taxon>Phytoseiidae</taxon>
        <taxon>Typhlodrominae</taxon>
        <taxon>Galendromus</taxon>
    </lineage>
</organism>
<dbReference type="KEGG" id="goe:100901349"/>
<dbReference type="GeneID" id="100901349"/>
<dbReference type="GO" id="GO:0072669">
    <property type="term" value="C:tRNA-splicing ligase complex"/>
    <property type="evidence" value="ECO:0007669"/>
    <property type="project" value="TreeGrafter"/>
</dbReference>
<feature type="compositionally biased region" description="Gly residues" evidence="2">
    <location>
        <begin position="325"/>
        <end position="349"/>
    </location>
</feature>
<dbReference type="InterPro" id="IPR018797">
    <property type="entry name" value="FAM98"/>
</dbReference>
<dbReference type="RefSeq" id="XP_003742528.1">
    <property type="nucleotide sequence ID" value="XM_003742480.1"/>
</dbReference>
<reference evidence="4" key="1">
    <citation type="submission" date="2025-08" db="UniProtKB">
        <authorList>
            <consortium name="RefSeq"/>
        </authorList>
    </citation>
    <scope>IDENTIFICATION</scope>
</reference>
<keyword evidence="3" id="KW-1185">Reference proteome</keyword>
<feature type="compositionally biased region" description="Gly residues" evidence="2">
    <location>
        <begin position="444"/>
        <end position="461"/>
    </location>
</feature>
<evidence type="ECO:0000256" key="2">
    <source>
        <dbReference type="SAM" id="MobiDB-lite"/>
    </source>
</evidence>
<feature type="compositionally biased region" description="Polar residues" evidence="2">
    <location>
        <begin position="314"/>
        <end position="323"/>
    </location>
</feature>
<gene>
    <name evidence="4" type="primary">LOC100901349</name>
</gene>
<name>A0AAJ6VWZ0_9ACAR</name>
<dbReference type="AlphaFoldDB" id="A0AAJ6VWZ0"/>
<evidence type="ECO:0000313" key="3">
    <source>
        <dbReference type="Proteomes" id="UP000694867"/>
    </source>
</evidence>